<evidence type="ECO:0000313" key="20">
    <source>
        <dbReference type="Proteomes" id="UP000245461"/>
    </source>
</evidence>
<keyword evidence="6 16" id="KW-1003">Cell membrane</keyword>
<name>A0A317E4V8_9PROT</name>
<feature type="transmembrane region" description="Helical" evidence="17">
    <location>
        <begin position="224"/>
        <end position="242"/>
    </location>
</feature>
<feature type="transmembrane region" description="Helical" evidence="17">
    <location>
        <begin position="36"/>
        <end position="55"/>
    </location>
</feature>
<feature type="transmembrane region" description="Helical" evidence="17">
    <location>
        <begin position="61"/>
        <end position="80"/>
    </location>
</feature>
<dbReference type="Gene3D" id="3.40.50.1220">
    <property type="entry name" value="TPP-binding domain"/>
    <property type="match status" value="1"/>
</dbReference>
<dbReference type="InterPro" id="IPR029035">
    <property type="entry name" value="DHS-like_NAD/FAD-binding_dom"/>
</dbReference>
<dbReference type="RefSeq" id="WP_109907107.1">
    <property type="nucleotide sequence ID" value="NZ_QGLE01000009.1"/>
</dbReference>
<proteinExistence type="inferred from homology"/>
<evidence type="ECO:0000256" key="14">
    <source>
        <dbReference type="ARBA" id="ARBA00048202"/>
    </source>
</evidence>
<evidence type="ECO:0000259" key="18">
    <source>
        <dbReference type="Pfam" id="PF02233"/>
    </source>
</evidence>
<sequence length="475" mass="48864">MNANLASLLYLVSGVLFILALRGLSSPATSRAGNRYGMIGMTIAVVTTLLSHQVLPNIDALTIGMIVVALAIGGGIGAVIAKRVAMTSMPQLVAAFHSLVGMAAVLVAAAAYYVPESYGITLPEGGIKTGSLIEMGLGVAIGAITFSGSIIAFAKLNGNMSGASILLPGRHLLNGAIAVAIVALLVILIVSKGEATWAFWALTALSFVVGITLIIPIGGADMPVVVSMLNSYSGWAAAGIGFTLQNTALIITGSLVGSSGAILSYIMCKGMNRSFISVILGGFGADAGAAAAGGGQKEARPVKQGSADDAAFIMKNAGSVVIVPGYGMAVSQAQHALREMADLLKAEGVKVSYAIHPVAGRMPGHMNVLLAEANVPYDEVFELEDINSAFPQSDVAFVIGANDVTNPAAKTDKASPIYGMPILEVDKAKTVLFVKRGMSSGYAGVENELFFRDNTMMLFGDAKKVVEEIVKGMAH</sequence>
<keyword evidence="8 17" id="KW-0812">Transmembrane</keyword>
<dbReference type="Proteomes" id="UP000245461">
    <property type="component" value="Unassembled WGS sequence"/>
</dbReference>
<evidence type="ECO:0000256" key="16">
    <source>
        <dbReference type="PIRNR" id="PIRNR000204"/>
    </source>
</evidence>
<organism evidence="19 20">
    <name type="scientific">Zavarzinia aquatilis</name>
    <dbReference type="NCBI Taxonomy" id="2211142"/>
    <lineage>
        <taxon>Bacteria</taxon>
        <taxon>Pseudomonadati</taxon>
        <taxon>Pseudomonadota</taxon>
        <taxon>Alphaproteobacteria</taxon>
        <taxon>Rhodospirillales</taxon>
        <taxon>Zavarziniaceae</taxon>
        <taxon>Zavarzinia</taxon>
    </lineage>
</organism>
<keyword evidence="9 16" id="KW-0521">NADP</keyword>
<dbReference type="PANTHER" id="PTHR44758:SF1">
    <property type="entry name" value="NAD(P) TRANSHYDROGENASE SUBUNIT BETA"/>
    <property type="match status" value="1"/>
</dbReference>
<keyword evidence="12 16" id="KW-0520">NAD</keyword>
<keyword evidence="13 16" id="KW-0472">Membrane</keyword>
<evidence type="ECO:0000256" key="8">
    <source>
        <dbReference type="ARBA" id="ARBA00022692"/>
    </source>
</evidence>
<evidence type="ECO:0000256" key="17">
    <source>
        <dbReference type="SAM" id="Phobius"/>
    </source>
</evidence>
<reference evidence="19 20" key="1">
    <citation type="submission" date="2018-05" db="EMBL/GenBank/DDBJ databases">
        <title>Zavarzinia sp. HR-AS.</title>
        <authorList>
            <person name="Lee Y."/>
            <person name="Jeon C.O."/>
        </authorList>
    </citation>
    <scope>NUCLEOTIDE SEQUENCE [LARGE SCALE GENOMIC DNA]</scope>
    <source>
        <strain evidence="19 20">HR-AS</strain>
    </source>
</reference>
<feature type="transmembrane region" description="Helical" evidence="17">
    <location>
        <begin position="248"/>
        <end position="268"/>
    </location>
</feature>
<dbReference type="SUPFAM" id="SSF52467">
    <property type="entry name" value="DHS-like NAD/FAD-binding domain"/>
    <property type="match status" value="1"/>
</dbReference>
<dbReference type="OrthoDB" id="9763786at2"/>
<feature type="transmembrane region" description="Helical" evidence="17">
    <location>
        <begin position="6"/>
        <end position="24"/>
    </location>
</feature>
<evidence type="ECO:0000256" key="7">
    <source>
        <dbReference type="ARBA" id="ARBA00022519"/>
    </source>
</evidence>
<evidence type="ECO:0000256" key="9">
    <source>
        <dbReference type="ARBA" id="ARBA00022857"/>
    </source>
</evidence>
<comment type="similarity">
    <text evidence="3 16">Belongs to the PNT beta subunit family.</text>
</comment>
<dbReference type="AlphaFoldDB" id="A0A317E4V8"/>
<evidence type="ECO:0000256" key="6">
    <source>
        <dbReference type="ARBA" id="ARBA00022475"/>
    </source>
</evidence>
<dbReference type="Pfam" id="PF02233">
    <property type="entry name" value="PNTB"/>
    <property type="match status" value="1"/>
</dbReference>
<evidence type="ECO:0000313" key="19">
    <source>
        <dbReference type="EMBL" id="PWR20433.1"/>
    </source>
</evidence>
<feature type="transmembrane region" description="Helical" evidence="17">
    <location>
        <begin position="197"/>
        <end position="217"/>
    </location>
</feature>
<dbReference type="GO" id="GO:0008750">
    <property type="term" value="F:proton-translocating NAD(P)+ transhydrogenase activity"/>
    <property type="evidence" value="ECO:0007669"/>
    <property type="project" value="UniProtKB-EC"/>
</dbReference>
<feature type="transmembrane region" description="Helical" evidence="17">
    <location>
        <begin position="172"/>
        <end position="191"/>
    </location>
</feature>
<dbReference type="PANTHER" id="PTHR44758">
    <property type="entry name" value="NAD(P) TRANSHYDROGENASE SUBUNIT BETA"/>
    <property type="match status" value="1"/>
</dbReference>
<dbReference type="InterPro" id="IPR034300">
    <property type="entry name" value="PNTB-like"/>
</dbReference>
<evidence type="ECO:0000256" key="11">
    <source>
        <dbReference type="ARBA" id="ARBA00022989"/>
    </source>
</evidence>
<feature type="transmembrane region" description="Helical" evidence="17">
    <location>
        <begin position="135"/>
        <end position="156"/>
    </location>
</feature>
<dbReference type="GO" id="GO:0050661">
    <property type="term" value="F:NADP binding"/>
    <property type="evidence" value="ECO:0007669"/>
    <property type="project" value="InterPro"/>
</dbReference>
<comment type="function">
    <text evidence="1 16">The transhydrogenation between NADH and NADP is coupled to respiration and ATP hydrolysis and functions as a proton pump across the membrane.</text>
</comment>
<comment type="subcellular location">
    <subcellularLocation>
        <location evidence="2">Cell inner membrane</location>
        <topology evidence="2">Multi-pass membrane protein</topology>
    </subcellularLocation>
</comment>
<evidence type="ECO:0000256" key="15">
    <source>
        <dbReference type="ARBA" id="ARBA00066047"/>
    </source>
</evidence>
<evidence type="ECO:0000256" key="3">
    <source>
        <dbReference type="ARBA" id="ARBA00007919"/>
    </source>
</evidence>
<feature type="domain" description="NADP transhydrogenase beta-like" evidence="18">
    <location>
        <begin position="8"/>
        <end position="471"/>
    </location>
</feature>
<keyword evidence="7 16" id="KW-0997">Cell inner membrane</keyword>
<dbReference type="FunFam" id="3.40.50.1220:FF:000002">
    <property type="entry name" value="NAD(P) transhydrogenase subunit beta"/>
    <property type="match status" value="1"/>
</dbReference>
<comment type="caution">
    <text evidence="19">The sequence shown here is derived from an EMBL/GenBank/DDBJ whole genome shotgun (WGS) entry which is preliminary data.</text>
</comment>
<comment type="catalytic activity">
    <reaction evidence="14 16">
        <text>NAD(+) + NADPH + H(+)(in) = NADH + NADP(+) + H(+)(out)</text>
        <dbReference type="Rhea" id="RHEA:47992"/>
        <dbReference type="ChEBI" id="CHEBI:15378"/>
        <dbReference type="ChEBI" id="CHEBI:57540"/>
        <dbReference type="ChEBI" id="CHEBI:57783"/>
        <dbReference type="ChEBI" id="CHEBI:57945"/>
        <dbReference type="ChEBI" id="CHEBI:58349"/>
        <dbReference type="EC" id="7.1.1.1"/>
    </reaction>
</comment>
<keyword evidence="20" id="KW-1185">Reference proteome</keyword>
<dbReference type="InterPro" id="IPR012136">
    <property type="entry name" value="NADH_DH_b"/>
</dbReference>
<evidence type="ECO:0000256" key="1">
    <source>
        <dbReference type="ARBA" id="ARBA00003943"/>
    </source>
</evidence>
<dbReference type="PIRSF" id="PIRSF000204">
    <property type="entry name" value="PNTB"/>
    <property type="match status" value="1"/>
</dbReference>
<dbReference type="EMBL" id="QGLE01000009">
    <property type="protein sequence ID" value="PWR20433.1"/>
    <property type="molecule type" value="Genomic_DNA"/>
</dbReference>
<evidence type="ECO:0000256" key="4">
    <source>
        <dbReference type="ARBA" id="ARBA00012943"/>
    </source>
</evidence>
<keyword evidence="10 16" id="KW-1278">Translocase</keyword>
<dbReference type="GO" id="GO:0005886">
    <property type="term" value="C:plasma membrane"/>
    <property type="evidence" value="ECO:0007669"/>
    <property type="project" value="UniProtKB-SubCell"/>
</dbReference>
<evidence type="ECO:0000256" key="10">
    <source>
        <dbReference type="ARBA" id="ARBA00022967"/>
    </source>
</evidence>
<feature type="transmembrane region" description="Helical" evidence="17">
    <location>
        <begin position="92"/>
        <end position="115"/>
    </location>
</feature>
<accession>A0A317E4V8</accession>
<dbReference type="EC" id="7.1.1.1" evidence="4 16"/>
<protein>
    <recommendedName>
        <fullName evidence="5 16">NAD(P) transhydrogenase subunit beta</fullName>
        <ecNumber evidence="4 16">7.1.1.1</ecNumber>
    </recommendedName>
    <alternativeName>
        <fullName evidence="16">Nicotinamide nucleotide transhydrogenase subunit beta</fullName>
    </alternativeName>
</protein>
<gene>
    <name evidence="19" type="ORF">DKG74_15650</name>
</gene>
<evidence type="ECO:0000256" key="2">
    <source>
        <dbReference type="ARBA" id="ARBA00004429"/>
    </source>
</evidence>
<evidence type="ECO:0000256" key="12">
    <source>
        <dbReference type="ARBA" id="ARBA00023027"/>
    </source>
</evidence>
<evidence type="ECO:0000256" key="13">
    <source>
        <dbReference type="ARBA" id="ARBA00023136"/>
    </source>
</evidence>
<evidence type="ECO:0000256" key="5">
    <source>
        <dbReference type="ARBA" id="ARBA00014581"/>
    </source>
</evidence>
<comment type="subunit">
    <text evidence="15">Complex of an alpha and a beta chain; in Rhodospirillum, the alpha chain seems to be made of two subunits.</text>
</comment>
<keyword evidence="11 17" id="KW-1133">Transmembrane helix</keyword>